<organism evidence="2 3">
    <name type="scientific">Torulaspora globosa</name>
    <dbReference type="NCBI Taxonomy" id="48254"/>
    <lineage>
        <taxon>Eukaryota</taxon>
        <taxon>Fungi</taxon>
        <taxon>Dikarya</taxon>
        <taxon>Ascomycota</taxon>
        <taxon>Saccharomycotina</taxon>
        <taxon>Saccharomycetes</taxon>
        <taxon>Saccharomycetales</taxon>
        <taxon>Saccharomycetaceae</taxon>
        <taxon>Torulaspora</taxon>
    </lineage>
</organism>
<accession>A0A7H9HQ01</accession>
<gene>
    <name evidence="2" type="ORF">HG537_0A06720</name>
</gene>
<evidence type="ECO:0000256" key="1">
    <source>
        <dbReference type="SAM" id="MobiDB-lite"/>
    </source>
</evidence>
<proteinExistence type="predicted"/>
<keyword evidence="3" id="KW-1185">Reference proteome</keyword>
<reference evidence="2 3" key="1">
    <citation type="submission" date="2020-06" db="EMBL/GenBank/DDBJ databases">
        <title>The yeast mating-type switching endonuclease HO is a domesticated member of an unorthodox homing genetic element family.</title>
        <authorList>
            <person name="Coughlan A.Y."/>
            <person name="Lombardi L."/>
            <person name="Braun-Galleani S."/>
            <person name="Martos A.R."/>
            <person name="Galeote V."/>
            <person name="Bigey F."/>
            <person name="Dequin S."/>
            <person name="Byrne K.P."/>
            <person name="Wolfe K.H."/>
        </authorList>
    </citation>
    <scope>NUCLEOTIDE SEQUENCE [LARGE SCALE GENOMIC DNA]</scope>
    <source>
        <strain evidence="2 3">CBS2947</strain>
    </source>
</reference>
<feature type="region of interest" description="Disordered" evidence="1">
    <location>
        <begin position="73"/>
        <end position="159"/>
    </location>
</feature>
<evidence type="ECO:0000313" key="2">
    <source>
        <dbReference type="EMBL" id="QLQ78425.1"/>
    </source>
</evidence>
<feature type="compositionally biased region" description="Acidic residues" evidence="1">
    <location>
        <begin position="134"/>
        <end position="144"/>
    </location>
</feature>
<dbReference type="Proteomes" id="UP000510647">
    <property type="component" value="Chromosome 1"/>
</dbReference>
<protein>
    <submittedName>
        <fullName evidence="2">Uncharacterized protein</fullName>
    </submittedName>
</protein>
<feature type="compositionally biased region" description="Basic and acidic residues" evidence="1">
    <location>
        <begin position="97"/>
        <end position="111"/>
    </location>
</feature>
<name>A0A7H9HQ01_9SACH</name>
<dbReference type="OrthoDB" id="4058540at2759"/>
<sequence>MSATHLNTTKNHRSYAQSTDFLNLEEPPAAKESPSGSQFCLADFNDANDKICAGDSTYTHSYEQDLRQARLLNENDTIARPPIGEPVRRRSTNYIDTLREKARNQARKHDQTSSQDEPPVFKPSYTTGRQEFSPETEEGSNEPTEEPRPQLEKRRSSFAYEDFKKDVYERLNMFDKE</sequence>
<evidence type="ECO:0000313" key="3">
    <source>
        <dbReference type="Proteomes" id="UP000510647"/>
    </source>
</evidence>
<dbReference type="AlphaFoldDB" id="A0A7H9HQ01"/>
<dbReference type="EMBL" id="CP059267">
    <property type="protein sequence ID" value="QLQ78425.1"/>
    <property type="molecule type" value="Genomic_DNA"/>
</dbReference>
<feature type="compositionally biased region" description="Basic and acidic residues" evidence="1">
    <location>
        <begin position="145"/>
        <end position="159"/>
    </location>
</feature>